<feature type="region of interest" description="Disordered" evidence="6">
    <location>
        <begin position="635"/>
        <end position="668"/>
    </location>
</feature>
<dbReference type="RefSeq" id="XP_008086130.1">
    <property type="nucleotide sequence ID" value="XM_008087939.1"/>
</dbReference>
<feature type="compositionally biased region" description="Polar residues" evidence="6">
    <location>
        <begin position="186"/>
        <end position="197"/>
    </location>
</feature>
<evidence type="ECO:0000313" key="7">
    <source>
        <dbReference type="EMBL" id="EPE26940.1"/>
    </source>
</evidence>
<comment type="subcellular location">
    <subcellularLocation>
        <location evidence="2">Peroxisome membrane</location>
        <topology evidence="2">Peripheral membrane protein</topology>
    </subcellularLocation>
</comment>
<feature type="region of interest" description="Disordered" evidence="6">
    <location>
        <begin position="1"/>
        <end position="21"/>
    </location>
</feature>
<dbReference type="Proteomes" id="UP000016922">
    <property type="component" value="Unassembled WGS sequence"/>
</dbReference>
<evidence type="ECO:0000256" key="3">
    <source>
        <dbReference type="ARBA" id="ARBA00010707"/>
    </source>
</evidence>
<reference evidence="7 8" key="1">
    <citation type="journal article" date="2013" name="BMC Genomics">
        <title>Genomics-driven discovery of the pneumocandin biosynthetic gene cluster in the fungus Glarea lozoyensis.</title>
        <authorList>
            <person name="Chen L."/>
            <person name="Yue Q."/>
            <person name="Zhang X."/>
            <person name="Xiang M."/>
            <person name="Wang C."/>
            <person name="Li S."/>
            <person name="Che Y."/>
            <person name="Ortiz-Lopez F.J."/>
            <person name="Bills G.F."/>
            <person name="Liu X."/>
            <person name="An Z."/>
        </authorList>
    </citation>
    <scope>NUCLEOTIDE SEQUENCE [LARGE SCALE GENOMIC DNA]</scope>
    <source>
        <strain evidence="8">ATCC 20868 / MF5171</strain>
    </source>
</reference>
<feature type="compositionally biased region" description="Low complexity" evidence="6">
    <location>
        <begin position="441"/>
        <end position="458"/>
    </location>
</feature>
<feature type="compositionally biased region" description="Low complexity" evidence="6">
    <location>
        <begin position="410"/>
        <end position="430"/>
    </location>
</feature>
<gene>
    <name evidence="7" type="ORF">GLAREA_02854</name>
</gene>
<comment type="function">
    <text evidence="1">Required for peroxisome inheritance.</text>
</comment>
<comment type="similarity">
    <text evidence="3">Belongs to the INP1 family.</text>
</comment>
<dbReference type="OrthoDB" id="4097008at2759"/>
<feature type="region of interest" description="Disordered" evidence="6">
    <location>
        <begin position="171"/>
        <end position="529"/>
    </location>
</feature>
<evidence type="ECO:0000256" key="1">
    <source>
        <dbReference type="ARBA" id="ARBA00003594"/>
    </source>
</evidence>
<evidence type="ECO:0000256" key="6">
    <source>
        <dbReference type="SAM" id="MobiDB-lite"/>
    </source>
</evidence>
<evidence type="ECO:0000313" key="8">
    <source>
        <dbReference type="Proteomes" id="UP000016922"/>
    </source>
</evidence>
<dbReference type="HOGENOM" id="CLU_016546_0_0_1"/>
<organism evidence="7 8">
    <name type="scientific">Glarea lozoyensis (strain ATCC 20868 / MF5171)</name>
    <dbReference type="NCBI Taxonomy" id="1116229"/>
    <lineage>
        <taxon>Eukaryota</taxon>
        <taxon>Fungi</taxon>
        <taxon>Dikarya</taxon>
        <taxon>Ascomycota</taxon>
        <taxon>Pezizomycotina</taxon>
        <taxon>Leotiomycetes</taxon>
        <taxon>Helotiales</taxon>
        <taxon>Helotiaceae</taxon>
        <taxon>Glarea</taxon>
    </lineage>
</organism>
<dbReference type="GO" id="GO:0005780">
    <property type="term" value="C:extrinsic component of intraperoxisomal membrane"/>
    <property type="evidence" value="ECO:0007669"/>
    <property type="project" value="InterPro"/>
</dbReference>
<evidence type="ECO:0000256" key="5">
    <source>
        <dbReference type="ARBA" id="ARBA00023136"/>
    </source>
</evidence>
<protein>
    <recommendedName>
        <fullName evidence="4">Inheritance of peroxisomes protein 1</fullName>
    </recommendedName>
</protein>
<feature type="compositionally biased region" description="Basic and acidic residues" evidence="6">
    <location>
        <begin position="328"/>
        <end position="339"/>
    </location>
</feature>
<accession>S3CMI5</accession>
<dbReference type="GeneID" id="19461910"/>
<feature type="compositionally biased region" description="Low complexity" evidence="6">
    <location>
        <begin position="390"/>
        <end position="402"/>
    </location>
</feature>
<keyword evidence="8" id="KW-1185">Reference proteome</keyword>
<dbReference type="KEGG" id="glz:GLAREA_02854"/>
<evidence type="ECO:0000256" key="4">
    <source>
        <dbReference type="ARBA" id="ARBA00021397"/>
    </source>
</evidence>
<dbReference type="AlphaFoldDB" id="S3CMI5"/>
<feature type="compositionally biased region" description="Basic and acidic residues" evidence="6">
    <location>
        <begin position="364"/>
        <end position="375"/>
    </location>
</feature>
<feature type="compositionally biased region" description="Low complexity" evidence="6">
    <location>
        <begin position="206"/>
        <end position="227"/>
    </location>
</feature>
<dbReference type="GO" id="GO:0045033">
    <property type="term" value="P:peroxisome inheritance"/>
    <property type="evidence" value="ECO:0007669"/>
    <property type="project" value="InterPro"/>
</dbReference>
<dbReference type="InterPro" id="IPR024758">
    <property type="entry name" value="Inp1"/>
</dbReference>
<dbReference type="OMA" id="PMPCAWE"/>
<dbReference type="eggNOG" id="ENOG502S7ZC">
    <property type="taxonomic scope" value="Eukaryota"/>
</dbReference>
<sequence>MDNPRRSFSLPPPRSYTSPDPQVEVLFNLPSVRIIAFSTTSPSVRPESRSGSPAVEDKPGTLPWVSRVERTLAVGPLRIYRAPGSVAFLNCASALRPILPKSQSWCVDREGTFVLQIRRPEYWRIEVPSNNEEEKARVTELKSVLSQVLLFEKTPCPFKRDFVVELPEAPKTPVTRRPWRPVQGPQLFSSPSYGNKSINDDDSRSSRASSPRAQSPAATPQRTQQSPQRPPTPMRSPSKSSVVSADVKVPQKQAPKPDNLSPPHSPLATPPANPPVPSTPLRQTSMNTSPPCTPDKSRVSALSSATPRATGAESLTAVAEEEDGGSTRNDRPRNVHIESDDSGFTSETTEDSNDTPTGISQPEFEPHQAETESCEKPQAMRNTARSTTAPPILSLITSPPSKQRSKSPPRDSALSEESSSQSSTVGSFHSLHSWHSPLDPTSPGSPQSSSESPSYPYPHDNIVLPKRSNNHKNPDFVVETPGAWKSPPASDDGDSSSMCQSPQPKTPVLDGSNFSPHDDQIGTASPTVVETTIRHRATTSSNSRRRELSPLPAAVNLFSPPPARRSRRLQTTRHLPTAIIQKTCEILLSPPSHLFTLMISVASKIAAGEWRGFLFSGYGEEVHWDFEDEYGRSPYSPEDDYGVTLPRSSLPRKPKSNASDAGGSWEVD</sequence>
<dbReference type="STRING" id="1116229.S3CMI5"/>
<proteinExistence type="inferred from homology"/>
<feature type="compositionally biased region" description="Polar residues" evidence="6">
    <location>
        <begin position="380"/>
        <end position="389"/>
    </location>
</feature>
<dbReference type="Pfam" id="PF12634">
    <property type="entry name" value="Inp1"/>
    <property type="match status" value="1"/>
</dbReference>
<feature type="compositionally biased region" description="Pro residues" evidence="6">
    <location>
        <begin position="263"/>
        <end position="278"/>
    </location>
</feature>
<keyword evidence="5" id="KW-0472">Membrane</keyword>
<feature type="compositionally biased region" description="Low complexity" evidence="6">
    <location>
        <begin position="235"/>
        <end position="250"/>
    </location>
</feature>
<name>S3CMI5_GLAL2</name>
<dbReference type="EMBL" id="KE145370">
    <property type="protein sequence ID" value="EPE26940.1"/>
    <property type="molecule type" value="Genomic_DNA"/>
</dbReference>
<evidence type="ECO:0000256" key="2">
    <source>
        <dbReference type="ARBA" id="ARBA00004421"/>
    </source>
</evidence>